<accession>A0ABX8AMS3</accession>
<dbReference type="EMBL" id="CP074126">
    <property type="protein sequence ID" value="QUS54506.1"/>
    <property type="molecule type" value="Genomic_DNA"/>
</dbReference>
<evidence type="ECO:0000313" key="6">
    <source>
        <dbReference type="EMBL" id="QUS54506.1"/>
    </source>
</evidence>
<evidence type="ECO:0000256" key="3">
    <source>
        <dbReference type="ARBA" id="ARBA00022801"/>
    </source>
</evidence>
<organism evidence="6 7">
    <name type="scientific">Pseudovibrio brasiliensis</name>
    <dbReference type="NCBI Taxonomy" id="1898042"/>
    <lineage>
        <taxon>Bacteria</taxon>
        <taxon>Pseudomonadati</taxon>
        <taxon>Pseudomonadota</taxon>
        <taxon>Alphaproteobacteria</taxon>
        <taxon>Hyphomicrobiales</taxon>
        <taxon>Stappiaceae</taxon>
        <taxon>Pseudovibrio</taxon>
    </lineage>
</organism>
<dbReference type="PROSITE" id="PS51935">
    <property type="entry name" value="NLPC_P60"/>
    <property type="match status" value="1"/>
</dbReference>
<dbReference type="NCBIfam" id="TIGR02219">
    <property type="entry name" value="phage_NlpC_fam"/>
    <property type="match status" value="1"/>
</dbReference>
<dbReference type="InterPro" id="IPR011929">
    <property type="entry name" value="Phage_pept_NlpC/P60"/>
</dbReference>
<dbReference type="InterPro" id="IPR000064">
    <property type="entry name" value="NLP_P60_dom"/>
</dbReference>
<name>A0ABX8AMS3_9HYPH</name>
<keyword evidence="7" id="KW-1185">Reference proteome</keyword>
<sequence>MTVRPLSNEVVALARGWLGTPYHHQASVKGAGCDCLGLVRGIWRELYGSEPQEIPAYSPDWGEVGKRETLLEAGERYFLPAELDPPGLGAVVVFRVRSGAIAKHAGLISGPGVMIHAQEGAGVVEVPYSGWWQRRAVAAFEFPVQIV</sequence>
<reference evidence="6 7" key="1">
    <citation type="journal article" date="2021" name="Angew. Chem. Int. Ed. Engl.">
        <title>A novel family of nonribosomal peptides modulate collective behavior in Pseudovibrio bacteria isolated from marine sponges.</title>
        <authorList>
            <person name="Ioca L.P."/>
            <person name="Dai Y."/>
            <person name="Kunakom S."/>
            <person name="Diaz-Espinosa J."/>
            <person name="Krunic A."/>
            <person name="Crnkovic C.M."/>
            <person name="Orjala J."/>
            <person name="Sanchez L.M."/>
            <person name="Ferreira A.G."/>
            <person name="Berlinck R.G.S."/>
            <person name="Eustaquio A.S."/>
        </authorList>
    </citation>
    <scope>NUCLEOTIDE SEQUENCE [LARGE SCALE GENOMIC DNA]</scope>
    <source>
        <strain evidence="6 7">Ab134</strain>
    </source>
</reference>
<keyword evidence="4" id="KW-0788">Thiol protease</keyword>
<proteinExistence type="inferred from homology"/>
<evidence type="ECO:0000256" key="1">
    <source>
        <dbReference type="ARBA" id="ARBA00007074"/>
    </source>
</evidence>
<dbReference type="SUPFAM" id="SSF54001">
    <property type="entry name" value="Cysteine proteinases"/>
    <property type="match status" value="1"/>
</dbReference>
<comment type="similarity">
    <text evidence="1">Belongs to the peptidase C40 family.</text>
</comment>
<feature type="domain" description="NlpC/P60" evidence="5">
    <location>
        <begin position="4"/>
        <end position="143"/>
    </location>
</feature>
<evidence type="ECO:0000256" key="2">
    <source>
        <dbReference type="ARBA" id="ARBA00022670"/>
    </source>
</evidence>
<dbReference type="Gene3D" id="3.90.1720.10">
    <property type="entry name" value="endopeptidase domain like (from Nostoc punctiforme)"/>
    <property type="match status" value="1"/>
</dbReference>
<dbReference type="Pfam" id="PF00877">
    <property type="entry name" value="NLPC_P60"/>
    <property type="match status" value="1"/>
</dbReference>
<dbReference type="Proteomes" id="UP000680706">
    <property type="component" value="Chromosome"/>
</dbReference>
<evidence type="ECO:0000313" key="7">
    <source>
        <dbReference type="Proteomes" id="UP000680706"/>
    </source>
</evidence>
<dbReference type="InterPro" id="IPR038765">
    <property type="entry name" value="Papain-like_cys_pep_sf"/>
</dbReference>
<keyword evidence="3" id="KW-0378">Hydrolase</keyword>
<protein>
    <submittedName>
        <fullName evidence="6">C40 family peptidase</fullName>
    </submittedName>
</protein>
<gene>
    <name evidence="6" type="ORF">KGB56_14010</name>
</gene>
<evidence type="ECO:0000256" key="4">
    <source>
        <dbReference type="ARBA" id="ARBA00022807"/>
    </source>
</evidence>
<dbReference type="RefSeq" id="WP_143508274.1">
    <property type="nucleotide sequence ID" value="NZ_CP074126.1"/>
</dbReference>
<evidence type="ECO:0000259" key="5">
    <source>
        <dbReference type="PROSITE" id="PS51935"/>
    </source>
</evidence>
<keyword evidence="2" id="KW-0645">Protease</keyword>